<reference evidence="3" key="3">
    <citation type="submission" date="2016-03" db="UniProtKB">
        <authorList>
            <consortium name="EnsemblProtists"/>
        </authorList>
    </citation>
    <scope>IDENTIFICATION</scope>
</reference>
<dbReference type="PROSITE" id="PS50086">
    <property type="entry name" value="TBC_RABGAP"/>
    <property type="match status" value="1"/>
</dbReference>
<protein>
    <recommendedName>
        <fullName evidence="1">Rab-GAP TBC domain-containing protein</fullName>
    </recommendedName>
</protein>
<proteinExistence type="predicted"/>
<reference evidence="2 4" key="1">
    <citation type="journal article" date="2012" name="Nature">
        <title>Algal genomes reveal evolutionary mosaicism and the fate of nucleomorphs.</title>
        <authorList>
            <consortium name="DOE Joint Genome Institute"/>
            <person name="Curtis B.A."/>
            <person name="Tanifuji G."/>
            <person name="Burki F."/>
            <person name="Gruber A."/>
            <person name="Irimia M."/>
            <person name="Maruyama S."/>
            <person name="Arias M.C."/>
            <person name="Ball S.G."/>
            <person name="Gile G.H."/>
            <person name="Hirakawa Y."/>
            <person name="Hopkins J.F."/>
            <person name="Kuo A."/>
            <person name="Rensing S.A."/>
            <person name="Schmutz J."/>
            <person name="Symeonidi A."/>
            <person name="Elias M."/>
            <person name="Eveleigh R.J."/>
            <person name="Herman E.K."/>
            <person name="Klute M.J."/>
            <person name="Nakayama T."/>
            <person name="Obornik M."/>
            <person name="Reyes-Prieto A."/>
            <person name="Armbrust E.V."/>
            <person name="Aves S.J."/>
            <person name="Beiko R.G."/>
            <person name="Coutinho P."/>
            <person name="Dacks J.B."/>
            <person name="Durnford D.G."/>
            <person name="Fast N.M."/>
            <person name="Green B.R."/>
            <person name="Grisdale C.J."/>
            <person name="Hempel F."/>
            <person name="Henrissat B."/>
            <person name="Hoppner M.P."/>
            <person name="Ishida K."/>
            <person name="Kim E."/>
            <person name="Koreny L."/>
            <person name="Kroth P.G."/>
            <person name="Liu Y."/>
            <person name="Malik S.B."/>
            <person name="Maier U.G."/>
            <person name="McRose D."/>
            <person name="Mock T."/>
            <person name="Neilson J.A."/>
            <person name="Onodera N.T."/>
            <person name="Poole A.M."/>
            <person name="Pritham E.J."/>
            <person name="Richards T.A."/>
            <person name="Rocap G."/>
            <person name="Roy S.W."/>
            <person name="Sarai C."/>
            <person name="Schaack S."/>
            <person name="Shirato S."/>
            <person name="Slamovits C.H."/>
            <person name="Spencer D.F."/>
            <person name="Suzuki S."/>
            <person name="Worden A.Z."/>
            <person name="Zauner S."/>
            <person name="Barry K."/>
            <person name="Bell C."/>
            <person name="Bharti A.K."/>
            <person name="Crow J.A."/>
            <person name="Grimwood J."/>
            <person name="Kramer R."/>
            <person name="Lindquist E."/>
            <person name="Lucas S."/>
            <person name="Salamov A."/>
            <person name="McFadden G.I."/>
            <person name="Lane C.E."/>
            <person name="Keeling P.J."/>
            <person name="Gray M.W."/>
            <person name="Grigoriev I.V."/>
            <person name="Archibald J.M."/>
        </authorList>
    </citation>
    <scope>NUCLEOTIDE SEQUENCE</scope>
    <source>
        <strain evidence="2 4">CCMP2712</strain>
    </source>
</reference>
<dbReference type="OrthoDB" id="27140at2759"/>
<dbReference type="Proteomes" id="UP000011087">
    <property type="component" value="Unassembled WGS sequence"/>
</dbReference>
<keyword evidence="4" id="KW-1185">Reference proteome</keyword>
<dbReference type="InterPro" id="IPR035969">
    <property type="entry name" value="Rab-GAP_TBC_sf"/>
</dbReference>
<dbReference type="EMBL" id="JH992975">
    <property type="protein sequence ID" value="EKX51671.1"/>
    <property type="molecule type" value="Genomic_DNA"/>
</dbReference>
<gene>
    <name evidence="2" type="ORF">GUITHDRAFT_45474</name>
</gene>
<feature type="non-terminal residue" evidence="2">
    <location>
        <position position="1"/>
    </location>
</feature>
<dbReference type="RefSeq" id="XP_005838651.1">
    <property type="nucleotide sequence ID" value="XM_005838594.1"/>
</dbReference>
<dbReference type="Gene3D" id="1.10.10.750">
    <property type="entry name" value="Ypt/Rab-GAP domain of gyp1p, domain 1"/>
    <property type="match status" value="1"/>
</dbReference>
<organism evidence="2">
    <name type="scientific">Guillardia theta (strain CCMP2712)</name>
    <name type="common">Cryptophyte</name>
    <dbReference type="NCBI Taxonomy" id="905079"/>
    <lineage>
        <taxon>Eukaryota</taxon>
        <taxon>Cryptophyceae</taxon>
        <taxon>Pyrenomonadales</taxon>
        <taxon>Geminigeraceae</taxon>
        <taxon>Guillardia</taxon>
    </lineage>
</organism>
<evidence type="ECO:0000313" key="2">
    <source>
        <dbReference type="EMBL" id="EKX51671.1"/>
    </source>
</evidence>
<feature type="domain" description="Rab-GAP TBC" evidence="1">
    <location>
        <begin position="29"/>
        <end position="53"/>
    </location>
</feature>
<evidence type="ECO:0000259" key="1">
    <source>
        <dbReference type="PROSITE" id="PS50086"/>
    </source>
</evidence>
<evidence type="ECO:0000313" key="4">
    <source>
        <dbReference type="Proteomes" id="UP000011087"/>
    </source>
</evidence>
<dbReference type="EnsemblProtists" id="EKX51671">
    <property type="protein sequence ID" value="EKX51671"/>
    <property type="gene ID" value="GUITHDRAFT_45474"/>
</dbReference>
<dbReference type="InterPro" id="IPR000195">
    <property type="entry name" value="Rab-GAP-TBC_dom"/>
</dbReference>
<dbReference type="SUPFAM" id="SSF47923">
    <property type="entry name" value="Ypt/Rab-GAP domain of gyp1p"/>
    <property type="match status" value="1"/>
</dbReference>
<dbReference type="GeneID" id="17308355"/>
<dbReference type="PaxDb" id="55529-EKX51671"/>
<evidence type="ECO:0000313" key="3">
    <source>
        <dbReference type="EnsemblProtists" id="EKX51671"/>
    </source>
</evidence>
<sequence length="53" mass="6086">AATLDEYRDILIADTFVDLTRLKLRAQHGVPAEIRGEVWKYLLDVSKPDKSEE</sequence>
<dbReference type="KEGG" id="gtt:GUITHDRAFT_45474"/>
<accession>L1JSX2</accession>
<feature type="non-terminal residue" evidence="2">
    <location>
        <position position="53"/>
    </location>
</feature>
<name>L1JSX2_GUITC</name>
<dbReference type="HOGENOM" id="CLU_3075077_0_0_1"/>
<dbReference type="AlphaFoldDB" id="L1JSX2"/>
<reference evidence="4" key="2">
    <citation type="submission" date="2012-11" db="EMBL/GenBank/DDBJ databases">
        <authorList>
            <person name="Kuo A."/>
            <person name="Curtis B.A."/>
            <person name="Tanifuji G."/>
            <person name="Burki F."/>
            <person name="Gruber A."/>
            <person name="Irimia M."/>
            <person name="Maruyama S."/>
            <person name="Arias M.C."/>
            <person name="Ball S.G."/>
            <person name="Gile G.H."/>
            <person name="Hirakawa Y."/>
            <person name="Hopkins J.F."/>
            <person name="Rensing S.A."/>
            <person name="Schmutz J."/>
            <person name="Symeonidi A."/>
            <person name="Elias M."/>
            <person name="Eveleigh R.J."/>
            <person name="Herman E.K."/>
            <person name="Klute M.J."/>
            <person name="Nakayama T."/>
            <person name="Obornik M."/>
            <person name="Reyes-Prieto A."/>
            <person name="Armbrust E.V."/>
            <person name="Aves S.J."/>
            <person name="Beiko R.G."/>
            <person name="Coutinho P."/>
            <person name="Dacks J.B."/>
            <person name="Durnford D.G."/>
            <person name="Fast N.M."/>
            <person name="Green B.R."/>
            <person name="Grisdale C."/>
            <person name="Hempe F."/>
            <person name="Henrissat B."/>
            <person name="Hoppner M.P."/>
            <person name="Ishida K.-I."/>
            <person name="Kim E."/>
            <person name="Koreny L."/>
            <person name="Kroth P.G."/>
            <person name="Liu Y."/>
            <person name="Malik S.-B."/>
            <person name="Maier U.G."/>
            <person name="McRose D."/>
            <person name="Mock T."/>
            <person name="Neilson J.A."/>
            <person name="Onodera N.T."/>
            <person name="Poole A.M."/>
            <person name="Pritham E.J."/>
            <person name="Richards T.A."/>
            <person name="Rocap G."/>
            <person name="Roy S.W."/>
            <person name="Sarai C."/>
            <person name="Schaack S."/>
            <person name="Shirato S."/>
            <person name="Slamovits C.H."/>
            <person name="Spencer D.F."/>
            <person name="Suzuki S."/>
            <person name="Worden A.Z."/>
            <person name="Zauner S."/>
            <person name="Barry K."/>
            <person name="Bell C."/>
            <person name="Bharti A.K."/>
            <person name="Crow J.A."/>
            <person name="Grimwood J."/>
            <person name="Kramer R."/>
            <person name="Lindquist E."/>
            <person name="Lucas S."/>
            <person name="Salamov A."/>
            <person name="McFadden G.I."/>
            <person name="Lane C.E."/>
            <person name="Keeling P.J."/>
            <person name="Gray M.W."/>
            <person name="Grigoriev I.V."/>
            <person name="Archibald J.M."/>
        </authorList>
    </citation>
    <scope>NUCLEOTIDE SEQUENCE</scope>
    <source>
        <strain evidence="4">CCMP2712</strain>
    </source>
</reference>